<name>A0ABU9EIC4_LIMFS</name>
<sequence length="57" mass="6595">MGLSNLAFLLETVSRPKEDRERESIALSVEIKGDRCYHKTGHFLGLPLSIFKFWWGN</sequence>
<protein>
    <submittedName>
        <fullName evidence="1">Uncharacterized protein</fullName>
    </submittedName>
</protein>
<proteinExistence type="predicted"/>
<organism evidence="1 2">
    <name type="scientific">Limnospira fusiformis PMC 851.14</name>
    <dbReference type="NCBI Taxonomy" id="2219512"/>
    <lineage>
        <taxon>Bacteria</taxon>
        <taxon>Bacillati</taxon>
        <taxon>Cyanobacteriota</taxon>
        <taxon>Cyanophyceae</taxon>
        <taxon>Oscillatoriophycideae</taxon>
        <taxon>Oscillatoriales</taxon>
        <taxon>Sirenicapillariaceae</taxon>
        <taxon>Limnospira</taxon>
    </lineage>
</organism>
<dbReference type="Proteomes" id="UP001387447">
    <property type="component" value="Unassembled WGS sequence"/>
</dbReference>
<evidence type="ECO:0000313" key="2">
    <source>
        <dbReference type="Proteomes" id="UP001387447"/>
    </source>
</evidence>
<dbReference type="RefSeq" id="WP_006624604.1">
    <property type="nucleotide sequence ID" value="NZ_JBBWYZ010000006.1"/>
</dbReference>
<keyword evidence="2" id="KW-1185">Reference proteome</keyword>
<comment type="caution">
    <text evidence="1">The sequence shown here is derived from an EMBL/GenBank/DDBJ whole genome shotgun (WGS) entry which is preliminary data.</text>
</comment>
<dbReference type="EMBL" id="JBBWYZ010000006">
    <property type="protein sequence ID" value="MEK9511684.1"/>
    <property type="molecule type" value="Genomic_DNA"/>
</dbReference>
<accession>A0ABU9EIC4</accession>
<gene>
    <name evidence="1" type="ORF">AAEJ74_08250</name>
</gene>
<reference evidence="1 2" key="1">
    <citation type="journal article" date="2024" name="Front. Microbiol.">
        <title>Transcriptomic insights into the dominance of two phototrophs throughout the water column of a tropical hypersaline-alkaline crater lake (Dziani Dzaha, Mayotte).</title>
        <authorList>
            <person name="Duperron S."/>
            <person name="Halary S."/>
            <person name="Bouly J.-P."/>
            <person name="Roussel T."/>
            <person name="Hugoni M."/>
            <person name="Bruto M."/>
            <person name="Oger P."/>
            <person name="Duval C."/>
            <person name="Woo A."/>
            <person name="Jezequiel D."/>
            <person name="Ader M."/>
            <person name="Leboulanger C."/>
            <person name="Agogue H."/>
            <person name="Grossi V."/>
            <person name="Trousselier M."/>
            <person name="Bernard C."/>
        </authorList>
    </citation>
    <scope>NUCLEOTIDE SEQUENCE [LARGE SCALE GENOMIC DNA]</scope>
    <source>
        <strain evidence="1 2">PMC 851.14</strain>
    </source>
</reference>
<evidence type="ECO:0000313" key="1">
    <source>
        <dbReference type="EMBL" id="MEK9511684.1"/>
    </source>
</evidence>